<evidence type="ECO:0000313" key="3">
    <source>
        <dbReference type="EMBL" id="EPG75042.1"/>
    </source>
</evidence>
<evidence type="ECO:0008006" key="5">
    <source>
        <dbReference type="Google" id="ProtNLM"/>
    </source>
</evidence>
<proteinExistence type="predicted"/>
<evidence type="ECO:0000256" key="1">
    <source>
        <dbReference type="SAM" id="MobiDB-lite"/>
    </source>
</evidence>
<keyword evidence="2" id="KW-0732">Signal</keyword>
<feature type="chain" id="PRO_5004524429" description="Phosphate-selective porin O and P" evidence="2">
    <location>
        <begin position="24"/>
        <end position="591"/>
    </location>
</feature>
<name>S3W441_9LEPT</name>
<comment type="caution">
    <text evidence="3">The sequence shown here is derived from an EMBL/GenBank/DDBJ whole genome shotgun (WGS) entry which is preliminary data.</text>
</comment>
<accession>S3W441</accession>
<feature type="signal peptide" evidence="2">
    <location>
        <begin position="1"/>
        <end position="23"/>
    </location>
</feature>
<organism evidence="3 4">
    <name type="scientific">Leptospira fainei serovar Hurstbridge str. BUT 6</name>
    <dbReference type="NCBI Taxonomy" id="1193011"/>
    <lineage>
        <taxon>Bacteria</taxon>
        <taxon>Pseudomonadati</taxon>
        <taxon>Spirochaetota</taxon>
        <taxon>Spirochaetia</taxon>
        <taxon>Leptospirales</taxon>
        <taxon>Leptospiraceae</taxon>
        <taxon>Leptospira</taxon>
    </lineage>
</organism>
<dbReference type="STRING" id="1193011.LEP1GSC058_0157"/>
<evidence type="ECO:0000313" key="4">
    <source>
        <dbReference type="Proteomes" id="UP000014540"/>
    </source>
</evidence>
<gene>
    <name evidence="3" type="ORF">LEP1GSC058_0157</name>
</gene>
<dbReference type="OrthoDB" id="336617at2"/>
<dbReference type="Proteomes" id="UP000014540">
    <property type="component" value="Unassembled WGS sequence"/>
</dbReference>
<dbReference type="AlphaFoldDB" id="S3W441"/>
<dbReference type="RefSeq" id="WP_016548753.1">
    <property type="nucleotide sequence ID" value="NZ_AKWZ02000004.1"/>
</dbReference>
<dbReference type="Gene3D" id="2.40.160.10">
    <property type="entry name" value="Porin"/>
    <property type="match status" value="1"/>
</dbReference>
<dbReference type="InterPro" id="IPR023614">
    <property type="entry name" value="Porin_dom_sf"/>
</dbReference>
<evidence type="ECO:0000256" key="2">
    <source>
        <dbReference type="SAM" id="SignalP"/>
    </source>
</evidence>
<keyword evidence="4" id="KW-1185">Reference proteome</keyword>
<feature type="compositionally biased region" description="Polar residues" evidence="1">
    <location>
        <begin position="49"/>
        <end position="58"/>
    </location>
</feature>
<reference evidence="3" key="1">
    <citation type="submission" date="2013-04" db="EMBL/GenBank/DDBJ databases">
        <authorList>
            <person name="Harkins D.M."/>
            <person name="Durkin A.S."/>
            <person name="Selengut J.D."/>
            <person name="Sanka R."/>
            <person name="DePew J."/>
            <person name="Purushe J."/>
            <person name="Ahmed A."/>
            <person name="van der Linden H."/>
            <person name="Goris M.G.A."/>
            <person name="Hartskeerl R.A."/>
            <person name="Vinetz J.M."/>
            <person name="Sutton G.G."/>
            <person name="Nelson W.C."/>
            <person name="Fouts D.E."/>
        </authorList>
    </citation>
    <scope>NUCLEOTIDE SEQUENCE [LARGE SCALE GENOMIC DNA]</scope>
    <source>
        <strain evidence="3">BUT 6</strain>
    </source>
</reference>
<dbReference type="EMBL" id="AKWZ02000004">
    <property type="protein sequence ID" value="EPG75042.1"/>
    <property type="molecule type" value="Genomic_DNA"/>
</dbReference>
<protein>
    <recommendedName>
        <fullName evidence="5">Phosphate-selective porin O and P</fullName>
    </recommendedName>
</protein>
<feature type="region of interest" description="Disordered" evidence="1">
    <location>
        <begin position="42"/>
        <end position="105"/>
    </location>
</feature>
<sequence>MNKLIRRIAITAFLLPLSGNLFSKDLYVDKTTGQVFAAPGANRVKLQDDSNAPAQDNGNGADKSNADPSKVDNGLTQENNFQKGYGFTDVPNQSAHRPRDPQKEKLTIYGRLQFRGIAGSKDTNYSNGHDNFQAVDWNVRRLRLGAMYEGADWWGGLVNIRLENLVARPELSPATTATACTNAACTQTTTVVTKGQTLANNRGAVQEAVVWLQSKYANSRISLGQLNVPFNREYIASSQNLVNIERSMITAALPQFDMGAMLNVHPLKQILGDKYTQMLTVTGYVGNGRGAGGDYGTGRKIDLFNTRNGNAGTITTAPTYIWRVVFNPLGGLVNQVGKEVGWHEGEEIFQSRTKWSIGAAGWQTASFNTIATSTIPALVDAYPRGAAAVNIVTPQSTPDNGTTGTSANGFGFGIPYGLPGSSNATLVQNNSTTPASPRWGLVAHTYDTTFYSNGIYVNAAYTKMSGPASNNTMGYHVTLGYNVPILAKYYIMPVVRYDYLQGDFNRDHHIDPSDAYRSYWAGINLYLDKHLMKLQLFYNDFHTMLGYNPATGGAKALDNQAIILQAQFSFQTGVSTNEKQYSAAEGNARSN</sequence>